<dbReference type="Proteomes" id="UP000784294">
    <property type="component" value="Unassembled WGS sequence"/>
</dbReference>
<organism evidence="2 3">
    <name type="scientific">Protopolystoma xenopodis</name>
    <dbReference type="NCBI Taxonomy" id="117903"/>
    <lineage>
        <taxon>Eukaryota</taxon>
        <taxon>Metazoa</taxon>
        <taxon>Spiralia</taxon>
        <taxon>Lophotrochozoa</taxon>
        <taxon>Platyhelminthes</taxon>
        <taxon>Monogenea</taxon>
        <taxon>Polyopisthocotylea</taxon>
        <taxon>Polystomatidea</taxon>
        <taxon>Polystomatidae</taxon>
        <taxon>Protopolystoma</taxon>
    </lineage>
</organism>
<gene>
    <name evidence="2" type="ORF">PXEA_LOCUS5084</name>
</gene>
<comment type="caution">
    <text evidence="2">The sequence shown here is derived from an EMBL/GenBank/DDBJ whole genome shotgun (WGS) entry which is preliminary data.</text>
</comment>
<dbReference type="Pfam" id="PF26215">
    <property type="entry name" value="HTH_animal"/>
    <property type="match status" value="1"/>
</dbReference>
<dbReference type="Pfam" id="PF00078">
    <property type="entry name" value="RVT_1"/>
    <property type="match status" value="1"/>
</dbReference>
<dbReference type="InterPro" id="IPR058912">
    <property type="entry name" value="HTH_animal"/>
</dbReference>
<dbReference type="OrthoDB" id="10018421at2759"/>
<proteinExistence type="predicted"/>
<dbReference type="AlphaFoldDB" id="A0A448WH38"/>
<feature type="domain" description="Reverse transcriptase" evidence="1">
    <location>
        <begin position="1"/>
        <end position="150"/>
    </location>
</feature>
<keyword evidence="3" id="KW-1185">Reference proteome</keyword>
<evidence type="ECO:0000313" key="3">
    <source>
        <dbReference type="Proteomes" id="UP000784294"/>
    </source>
</evidence>
<dbReference type="PROSITE" id="PS50878">
    <property type="entry name" value="RT_POL"/>
    <property type="match status" value="1"/>
</dbReference>
<evidence type="ECO:0000313" key="2">
    <source>
        <dbReference type="EMBL" id="VEL11644.1"/>
    </source>
</evidence>
<protein>
    <recommendedName>
        <fullName evidence="1">Reverse transcriptase domain-containing protein</fullName>
    </recommendedName>
</protein>
<dbReference type="SUPFAM" id="SSF56672">
    <property type="entry name" value="DNA/RNA polymerases"/>
    <property type="match status" value="1"/>
</dbReference>
<sequence length="220" mass="26101">MLDREEDILESQRIRRVLLTGLINLTIRTNYLTFNGNIYEQIFGLPMGSPLSPLLANAYQKEIEENFKRTPLQPAVLMRYLDDYFAFWSHGREKLEEFLNFVNQINEKIKFAMKAEEGEWLPFLDVEVIRSNGTLKNKFFKKKSYAGIILNFRSHHNYRLKLEIMSMIIRSLRLTDVEFWDKELDKLTRIFLYNGYPSEVIQRNIRAVKPNGRIGTIKEQ</sequence>
<dbReference type="InterPro" id="IPR043502">
    <property type="entry name" value="DNA/RNA_pol_sf"/>
</dbReference>
<reference evidence="2" key="1">
    <citation type="submission" date="2018-11" db="EMBL/GenBank/DDBJ databases">
        <authorList>
            <consortium name="Pathogen Informatics"/>
        </authorList>
    </citation>
    <scope>NUCLEOTIDE SEQUENCE</scope>
</reference>
<dbReference type="PANTHER" id="PTHR21301:SF10">
    <property type="entry name" value="REVERSE TRANSCRIPTASE DOMAIN-CONTAINING PROTEIN"/>
    <property type="match status" value="1"/>
</dbReference>
<name>A0A448WH38_9PLAT</name>
<evidence type="ECO:0000259" key="1">
    <source>
        <dbReference type="PROSITE" id="PS50878"/>
    </source>
</evidence>
<dbReference type="PANTHER" id="PTHR21301">
    <property type="entry name" value="REVERSE TRANSCRIPTASE"/>
    <property type="match status" value="1"/>
</dbReference>
<dbReference type="InterPro" id="IPR000477">
    <property type="entry name" value="RT_dom"/>
</dbReference>
<accession>A0A448WH38</accession>
<dbReference type="CDD" id="cd00304">
    <property type="entry name" value="RT_like"/>
    <property type="match status" value="1"/>
</dbReference>
<dbReference type="EMBL" id="CAAALY010012400">
    <property type="protein sequence ID" value="VEL11644.1"/>
    <property type="molecule type" value="Genomic_DNA"/>
</dbReference>